<sequence>MRRRRAGDPPHPRKAGVWDMVGPLPPGVSLDSNNPPPSPPFPGPKWCKSGANSAGLRAGAVCVARTLLELGKGPGPYIRDNRANTNDYESGNETWVPQYPDE</sequence>
<protein>
    <submittedName>
        <fullName evidence="2">Uncharacterized protein</fullName>
    </submittedName>
</protein>
<dbReference type="EMBL" id="MU128985">
    <property type="protein sequence ID" value="KAF9512499.1"/>
    <property type="molecule type" value="Genomic_DNA"/>
</dbReference>
<reference evidence="2" key="1">
    <citation type="journal article" date="2020" name="Nat. Commun.">
        <title>Large-scale genome sequencing of mycorrhizal fungi provides insights into the early evolution of symbiotic traits.</title>
        <authorList>
            <person name="Miyauchi S."/>
            <person name="Kiss E."/>
            <person name="Kuo A."/>
            <person name="Drula E."/>
            <person name="Kohler A."/>
            <person name="Sanchez-Garcia M."/>
            <person name="Morin E."/>
            <person name="Andreopoulos B."/>
            <person name="Barry K.W."/>
            <person name="Bonito G."/>
            <person name="Buee M."/>
            <person name="Carver A."/>
            <person name="Chen C."/>
            <person name="Cichocki N."/>
            <person name="Clum A."/>
            <person name="Culley D."/>
            <person name="Crous P.W."/>
            <person name="Fauchery L."/>
            <person name="Girlanda M."/>
            <person name="Hayes R.D."/>
            <person name="Keri Z."/>
            <person name="LaButti K."/>
            <person name="Lipzen A."/>
            <person name="Lombard V."/>
            <person name="Magnuson J."/>
            <person name="Maillard F."/>
            <person name="Murat C."/>
            <person name="Nolan M."/>
            <person name="Ohm R.A."/>
            <person name="Pangilinan J."/>
            <person name="Pereira M.F."/>
            <person name="Perotto S."/>
            <person name="Peter M."/>
            <person name="Pfister S."/>
            <person name="Riley R."/>
            <person name="Sitrit Y."/>
            <person name="Stielow J.B."/>
            <person name="Szollosi G."/>
            <person name="Zifcakova L."/>
            <person name="Stursova M."/>
            <person name="Spatafora J.W."/>
            <person name="Tedersoo L."/>
            <person name="Vaario L.M."/>
            <person name="Yamada A."/>
            <person name="Yan M."/>
            <person name="Wang P."/>
            <person name="Xu J."/>
            <person name="Bruns T."/>
            <person name="Baldrian P."/>
            <person name="Vilgalys R."/>
            <person name="Dunand C."/>
            <person name="Henrissat B."/>
            <person name="Grigoriev I.V."/>
            <person name="Hibbett D."/>
            <person name="Nagy L.G."/>
            <person name="Martin F.M."/>
        </authorList>
    </citation>
    <scope>NUCLEOTIDE SEQUENCE</scope>
    <source>
        <strain evidence="2">UP504</strain>
    </source>
</reference>
<comment type="caution">
    <text evidence="2">The sequence shown here is derived from an EMBL/GenBank/DDBJ whole genome shotgun (WGS) entry which is preliminary data.</text>
</comment>
<name>A0A9P6DVB2_9AGAM</name>
<evidence type="ECO:0000313" key="3">
    <source>
        <dbReference type="Proteomes" id="UP000886523"/>
    </source>
</evidence>
<gene>
    <name evidence="2" type="ORF">BS47DRAFT_1382897</name>
</gene>
<organism evidence="2 3">
    <name type="scientific">Hydnum rufescens UP504</name>
    <dbReference type="NCBI Taxonomy" id="1448309"/>
    <lineage>
        <taxon>Eukaryota</taxon>
        <taxon>Fungi</taxon>
        <taxon>Dikarya</taxon>
        <taxon>Basidiomycota</taxon>
        <taxon>Agaricomycotina</taxon>
        <taxon>Agaricomycetes</taxon>
        <taxon>Cantharellales</taxon>
        <taxon>Hydnaceae</taxon>
        <taxon>Hydnum</taxon>
    </lineage>
</organism>
<feature type="compositionally biased region" description="Polar residues" evidence="1">
    <location>
        <begin position="83"/>
        <end position="95"/>
    </location>
</feature>
<keyword evidence="3" id="KW-1185">Reference proteome</keyword>
<evidence type="ECO:0000256" key="1">
    <source>
        <dbReference type="SAM" id="MobiDB-lite"/>
    </source>
</evidence>
<dbReference type="Proteomes" id="UP000886523">
    <property type="component" value="Unassembled WGS sequence"/>
</dbReference>
<evidence type="ECO:0000313" key="2">
    <source>
        <dbReference type="EMBL" id="KAF9512499.1"/>
    </source>
</evidence>
<feature type="compositionally biased region" description="Pro residues" evidence="1">
    <location>
        <begin position="34"/>
        <end position="43"/>
    </location>
</feature>
<feature type="compositionally biased region" description="Basic and acidic residues" evidence="1">
    <location>
        <begin position="1"/>
        <end position="11"/>
    </location>
</feature>
<feature type="region of interest" description="Disordered" evidence="1">
    <location>
        <begin position="73"/>
        <end position="102"/>
    </location>
</feature>
<feature type="region of interest" description="Disordered" evidence="1">
    <location>
        <begin position="1"/>
        <end position="44"/>
    </location>
</feature>
<proteinExistence type="predicted"/>
<dbReference type="AlphaFoldDB" id="A0A9P6DVB2"/>
<accession>A0A9P6DVB2</accession>